<protein>
    <submittedName>
        <fullName evidence="6">Lytic transglycosylase</fullName>
    </submittedName>
</protein>
<feature type="domain" description="Lytic transglycosylase superhelical linker" evidence="5">
    <location>
        <begin position="406"/>
        <end position="464"/>
    </location>
</feature>
<feature type="signal peptide" evidence="3">
    <location>
        <begin position="1"/>
        <end position="24"/>
    </location>
</feature>
<dbReference type="EMBL" id="PXWF02000258">
    <property type="protein sequence ID" value="PWF45074.1"/>
    <property type="molecule type" value="Genomic_DNA"/>
</dbReference>
<dbReference type="PANTHER" id="PTHR37423:SF5">
    <property type="entry name" value="SOLUBLE LYTIC MUREIN TRANSGLYCOSYLASE"/>
    <property type="match status" value="1"/>
</dbReference>
<dbReference type="InterPro" id="IPR008939">
    <property type="entry name" value="Lytic_TGlycosylase_superhlx_U"/>
</dbReference>
<dbReference type="InterPro" id="IPR023346">
    <property type="entry name" value="Lysozyme-like_dom_sf"/>
</dbReference>
<proteinExistence type="inferred from homology"/>
<comment type="similarity">
    <text evidence="1">Belongs to the transglycosylase Slt family.</text>
</comment>
<dbReference type="SUPFAM" id="SSF53955">
    <property type="entry name" value="Lysozyme-like"/>
    <property type="match status" value="1"/>
</dbReference>
<keyword evidence="7" id="KW-1185">Reference proteome</keyword>
<dbReference type="Gene3D" id="1.25.20.10">
    <property type="entry name" value="Bacterial muramidases"/>
    <property type="match status" value="1"/>
</dbReference>
<evidence type="ECO:0000256" key="3">
    <source>
        <dbReference type="SAM" id="SignalP"/>
    </source>
</evidence>
<dbReference type="InterPro" id="IPR008258">
    <property type="entry name" value="Transglycosylase_SLT_dom_1"/>
</dbReference>
<dbReference type="Pfam" id="PF01464">
    <property type="entry name" value="SLT"/>
    <property type="match status" value="1"/>
</dbReference>
<dbReference type="InterPro" id="IPR037061">
    <property type="entry name" value="Lytic_TGlycoase_superhlx_L_sf"/>
</dbReference>
<keyword evidence="2 3" id="KW-0732">Signal</keyword>
<comment type="caution">
    <text evidence="6">The sequence shown here is derived from an EMBL/GenBank/DDBJ whole genome shotgun (WGS) entry which is preliminary data.</text>
</comment>
<accession>A0A2U2HHG9</accession>
<evidence type="ECO:0000256" key="1">
    <source>
        <dbReference type="ARBA" id="ARBA00007734"/>
    </source>
</evidence>
<dbReference type="CDD" id="cd13401">
    <property type="entry name" value="Slt70-like"/>
    <property type="match status" value="1"/>
</dbReference>
<name>A0A2U2HHG9_9BURK</name>
<dbReference type="SUPFAM" id="SSF48435">
    <property type="entry name" value="Bacterial muramidases"/>
    <property type="match status" value="1"/>
</dbReference>
<dbReference type="Gene3D" id="1.10.530.10">
    <property type="match status" value="1"/>
</dbReference>
<evidence type="ECO:0000313" key="6">
    <source>
        <dbReference type="EMBL" id="PWF45074.1"/>
    </source>
</evidence>
<dbReference type="RefSeq" id="WP_106758808.1">
    <property type="nucleotide sequence ID" value="NZ_PXWF02000258.1"/>
</dbReference>
<evidence type="ECO:0000313" key="7">
    <source>
        <dbReference type="Proteomes" id="UP000241421"/>
    </source>
</evidence>
<dbReference type="Pfam" id="PF14718">
    <property type="entry name" value="SLT_L"/>
    <property type="match status" value="1"/>
</dbReference>
<feature type="chain" id="PRO_5015563173" evidence="3">
    <location>
        <begin position="25"/>
        <end position="651"/>
    </location>
</feature>
<organism evidence="6 7">
    <name type="scientific">Massilia glaciei</name>
    <dbReference type="NCBI Taxonomy" id="1524097"/>
    <lineage>
        <taxon>Bacteria</taxon>
        <taxon>Pseudomonadati</taxon>
        <taxon>Pseudomonadota</taxon>
        <taxon>Betaproteobacteria</taxon>
        <taxon>Burkholderiales</taxon>
        <taxon>Oxalobacteraceae</taxon>
        <taxon>Telluria group</taxon>
        <taxon>Massilia</taxon>
    </lineage>
</organism>
<evidence type="ECO:0000259" key="5">
    <source>
        <dbReference type="Pfam" id="PF14718"/>
    </source>
</evidence>
<dbReference type="GO" id="GO:0042597">
    <property type="term" value="C:periplasmic space"/>
    <property type="evidence" value="ECO:0007669"/>
    <property type="project" value="InterPro"/>
</dbReference>
<dbReference type="GO" id="GO:0004553">
    <property type="term" value="F:hydrolase activity, hydrolyzing O-glycosyl compounds"/>
    <property type="evidence" value="ECO:0007669"/>
    <property type="project" value="InterPro"/>
</dbReference>
<reference evidence="6 7" key="1">
    <citation type="submission" date="2018-04" db="EMBL/GenBank/DDBJ databases">
        <title>Massilia violaceinigra sp. nov., a novel purple-pigmented bacterium isolated from Tianshan glacier, Xinjiang, China.</title>
        <authorList>
            <person name="Wang H."/>
        </authorList>
    </citation>
    <scope>NUCLEOTIDE SEQUENCE [LARGE SCALE GENOMIC DNA]</scope>
    <source>
        <strain evidence="6 7">B448-2</strain>
    </source>
</reference>
<dbReference type="AlphaFoldDB" id="A0A2U2HHG9"/>
<sequence length="651" mass="71570">MSPSKLFARAILGGACLLALPAFAQDSGAVSAADQTFLQLRDAVRQDNLARAQMLAAQLPNHEFAAYLDYYRLKPRMNEVTSAEIADFLERHPGNALTDRIRNDWLLELGRRRDFSTFDQVLPLFVLNDDLQVKCYALLSRAAKGQRVAPEARALLLDPSNYGEACGALITALHQTGQFDTDDLLAQLRLAGEDRATGPARRVAGLLGGSETRAAQAVDLPALVVARGVGKDRVERELYLVAVGRLARTSLSLAAISLNKNTARLSEQERAIGWSNVALAASIKLAPEANDYWLLTSGAPLTREAAQWKTRIALRHGQWERVRATIEAMPPSLRDDGAWSYWLARALQASAAQHPAHGVDALALYRRIAGQNSFYGQLAMEELGQLITIPPAAAPPTAAETAVAAANPALRRAVRMYALGMRPEGNREWNWETRKMNERELLAAGEFARQNKLLDRMVYTSERTRTLFDYTQRFPAPHNEVLHPTVQSLGLDKAWVYGLIRQESRFVQDARSRVGASGLMQVMPATGDLVARKIGLSGFVHSMLDDMRTNILLGSNYLNMVLNNVDGSQPLATAGYNAGPGRARTWRRLLKEPMEGAVFIESIPFSETRGYVKNVMANATNYAALFENKPQSLKARIGHVSPRDGSAPDLP</sequence>
<dbReference type="Proteomes" id="UP000241421">
    <property type="component" value="Unassembled WGS sequence"/>
</dbReference>
<dbReference type="OrthoDB" id="92254at2"/>
<dbReference type="InterPro" id="IPR012289">
    <property type="entry name" value="Lytic_TGlycosylase_superhlx_L"/>
</dbReference>
<dbReference type="PANTHER" id="PTHR37423">
    <property type="entry name" value="SOLUBLE LYTIC MUREIN TRANSGLYCOSYLASE-RELATED"/>
    <property type="match status" value="1"/>
</dbReference>
<evidence type="ECO:0000259" key="4">
    <source>
        <dbReference type="Pfam" id="PF01464"/>
    </source>
</evidence>
<gene>
    <name evidence="6" type="ORF">C7C56_018315</name>
</gene>
<dbReference type="Gene3D" id="1.10.1240.20">
    <property type="entry name" value="Lytic transglycosylase, superhelical linker domain"/>
    <property type="match status" value="1"/>
</dbReference>
<feature type="domain" description="Transglycosylase SLT" evidence="4">
    <location>
        <begin position="490"/>
        <end position="589"/>
    </location>
</feature>
<evidence type="ECO:0000256" key="2">
    <source>
        <dbReference type="ARBA" id="ARBA00022729"/>
    </source>
</evidence>